<keyword evidence="4" id="KW-1185">Reference proteome</keyword>
<feature type="signal peptide" evidence="2">
    <location>
        <begin position="1"/>
        <end position="25"/>
    </location>
</feature>
<evidence type="ECO:0000256" key="1">
    <source>
        <dbReference type="SAM" id="MobiDB-lite"/>
    </source>
</evidence>
<feature type="chain" id="PRO_5023820170" evidence="2">
    <location>
        <begin position="26"/>
        <end position="188"/>
    </location>
</feature>
<reference evidence="3 4" key="1">
    <citation type="submission" date="2019-08" db="EMBL/GenBank/DDBJ databases">
        <title>A chromosome-level genome assembly, high-density linkage maps, and genome scans reveal the genomic architecture of hybrid incompatibilities underlying speciation via character displacement in darters (Percidae: Etheostominae).</title>
        <authorList>
            <person name="Moran R.L."/>
            <person name="Catchen J.M."/>
            <person name="Fuller R.C."/>
        </authorList>
    </citation>
    <scope>NUCLEOTIDE SEQUENCE [LARGE SCALE GENOMIC DNA]</scope>
    <source>
        <strain evidence="3">EspeVRDwgs_2016</strain>
        <tissue evidence="3">Muscle</tissue>
    </source>
</reference>
<feature type="compositionally biased region" description="Pro residues" evidence="1">
    <location>
        <begin position="105"/>
        <end position="120"/>
    </location>
</feature>
<feature type="compositionally biased region" description="Basic and acidic residues" evidence="1">
    <location>
        <begin position="85"/>
        <end position="95"/>
    </location>
</feature>
<feature type="region of interest" description="Disordered" evidence="1">
    <location>
        <begin position="33"/>
        <end position="133"/>
    </location>
</feature>
<sequence>MAPAQDDEVIAWALLLVLLTGWSHSHPVNQGTSWAVPPPSPFSHGAYGGPGTEKLGSSGPAPQPLGVVSRPDSSLPQYQAGELIQEDKTFEKGNYESETLEAGSMPPPPPPVVYAAPPSPSFGGGSVQPRLVSYPNQSPNYDYMFLTGQYPPGTYIQASKTFEQGRDSWESAHYKVDNSPSTQQAQRG</sequence>
<evidence type="ECO:0000313" key="4">
    <source>
        <dbReference type="Proteomes" id="UP000327493"/>
    </source>
</evidence>
<organism evidence="3 4">
    <name type="scientific">Etheostoma spectabile</name>
    <name type="common">orangethroat darter</name>
    <dbReference type="NCBI Taxonomy" id="54343"/>
    <lineage>
        <taxon>Eukaryota</taxon>
        <taxon>Metazoa</taxon>
        <taxon>Chordata</taxon>
        <taxon>Craniata</taxon>
        <taxon>Vertebrata</taxon>
        <taxon>Euteleostomi</taxon>
        <taxon>Actinopterygii</taxon>
        <taxon>Neopterygii</taxon>
        <taxon>Teleostei</taxon>
        <taxon>Neoteleostei</taxon>
        <taxon>Acanthomorphata</taxon>
        <taxon>Eupercaria</taxon>
        <taxon>Perciformes</taxon>
        <taxon>Percoidei</taxon>
        <taxon>Percidae</taxon>
        <taxon>Etheostomatinae</taxon>
        <taxon>Etheostoma</taxon>
    </lineage>
</organism>
<evidence type="ECO:0000313" key="3">
    <source>
        <dbReference type="EMBL" id="KAA8583340.1"/>
    </source>
</evidence>
<dbReference type="AlphaFoldDB" id="A0A5J5CSD2"/>
<accession>A0A5J5CSD2</accession>
<evidence type="ECO:0000256" key="2">
    <source>
        <dbReference type="SAM" id="SignalP"/>
    </source>
</evidence>
<gene>
    <name evidence="3" type="ORF">FQN60_015886</name>
</gene>
<comment type="caution">
    <text evidence="3">The sequence shown here is derived from an EMBL/GenBank/DDBJ whole genome shotgun (WGS) entry which is preliminary data.</text>
</comment>
<protein>
    <submittedName>
        <fullName evidence="3">Uncharacterized protein</fullName>
    </submittedName>
</protein>
<dbReference type="Proteomes" id="UP000327493">
    <property type="component" value="Chromosome 18"/>
</dbReference>
<dbReference type="EMBL" id="VOFY01000018">
    <property type="protein sequence ID" value="KAA8583340.1"/>
    <property type="molecule type" value="Genomic_DNA"/>
</dbReference>
<proteinExistence type="predicted"/>
<keyword evidence="2" id="KW-0732">Signal</keyword>
<name>A0A5J5CSD2_9PERO</name>